<accession>A0A090MW28</accession>
<name>A0A090MW28_STRRB</name>
<dbReference type="OrthoDB" id="10672210at2759"/>
<proteinExistence type="predicted"/>
<reference evidence="2 3" key="1">
    <citation type="submission" date="2014-09" db="EMBL/GenBank/DDBJ databases">
        <authorList>
            <person name="Martin A.A."/>
        </authorList>
    </citation>
    <scope>NUCLEOTIDE SEQUENCE</scope>
    <source>
        <strain evidence="3">ED321</strain>
        <strain evidence="2">ED321 Heterogonic</strain>
    </source>
</reference>
<dbReference type="AlphaFoldDB" id="A0A090MW28"/>
<keyword evidence="3" id="KW-1185">Reference proteome</keyword>
<dbReference type="WBParaSite" id="SRAE_1000161500.1">
    <property type="protein sequence ID" value="SRAE_1000161500.1"/>
    <property type="gene ID" value="WBGene00258223"/>
</dbReference>
<evidence type="ECO:0000313" key="4">
    <source>
        <dbReference type="WBParaSite" id="SRAE_1000161500.1"/>
    </source>
</evidence>
<feature type="chain" id="PRO_5015031332" evidence="1">
    <location>
        <begin position="19"/>
        <end position="207"/>
    </location>
</feature>
<dbReference type="PROSITE" id="PS51257">
    <property type="entry name" value="PROKAR_LIPOPROTEIN"/>
    <property type="match status" value="1"/>
</dbReference>
<feature type="signal peptide" evidence="1">
    <location>
        <begin position="1"/>
        <end position="18"/>
    </location>
</feature>
<dbReference type="Proteomes" id="UP000035682">
    <property type="component" value="Unplaced"/>
</dbReference>
<evidence type="ECO:0000313" key="3">
    <source>
        <dbReference type="Proteomes" id="UP000035682"/>
    </source>
</evidence>
<dbReference type="WormBase" id="SRAE_1000161500">
    <property type="protein sequence ID" value="SRP10129"/>
    <property type="gene ID" value="WBGene00258223"/>
</dbReference>
<organism evidence="2">
    <name type="scientific">Strongyloides ratti</name>
    <name type="common">Parasitic roundworm</name>
    <dbReference type="NCBI Taxonomy" id="34506"/>
    <lineage>
        <taxon>Eukaryota</taxon>
        <taxon>Metazoa</taxon>
        <taxon>Ecdysozoa</taxon>
        <taxon>Nematoda</taxon>
        <taxon>Chromadorea</taxon>
        <taxon>Rhabditida</taxon>
        <taxon>Tylenchina</taxon>
        <taxon>Panagrolaimomorpha</taxon>
        <taxon>Strongyloidoidea</taxon>
        <taxon>Strongyloididae</taxon>
        <taxon>Strongyloides</taxon>
    </lineage>
</organism>
<reference evidence="4" key="2">
    <citation type="submission" date="2020-12" db="UniProtKB">
        <authorList>
            <consortium name="WormBaseParasite"/>
        </authorList>
    </citation>
    <scope>IDENTIFICATION</scope>
</reference>
<dbReference type="RefSeq" id="XP_024502555.1">
    <property type="nucleotide sequence ID" value="XM_024648593.1"/>
</dbReference>
<dbReference type="EMBL" id="LN609528">
    <property type="protein sequence ID" value="CEF63353.1"/>
    <property type="molecule type" value="Genomic_DNA"/>
</dbReference>
<gene>
    <name evidence="2 4 5" type="ORF">SRAE_1000161500</name>
</gene>
<sequence length="207" mass="23800">MKYFSLIIIAAFALSCNAGYDYYKLSSPLYMSLTRTQIGQIKLIQSDDTLTPSAMRQKILDYLTTQGNNFVTLYNQFVANQTSLINEVKQTRLQLINNSTMSESAKNAQIQIDEISSNENLSKFDKKNQIRQIKANLPLSVINEIKNFENGRMNPSNSRYLLETTNNRLTYSQNSDESLFDFDFEDAYEIDKRSVKTPISRARRAIQ</sequence>
<protein>
    <submittedName>
        <fullName evidence="4">DUF148 domain-containing protein</fullName>
    </submittedName>
</protein>
<keyword evidence="1" id="KW-0732">Signal</keyword>
<dbReference type="CTD" id="36375718"/>
<evidence type="ECO:0000313" key="2">
    <source>
        <dbReference type="EMBL" id="CEF63353.1"/>
    </source>
</evidence>
<dbReference type="GeneID" id="36375718"/>
<evidence type="ECO:0000313" key="5">
    <source>
        <dbReference type="WormBase" id="SRAE_1000161500"/>
    </source>
</evidence>
<evidence type="ECO:0000256" key="1">
    <source>
        <dbReference type="SAM" id="SignalP"/>
    </source>
</evidence>